<dbReference type="SUPFAM" id="SSF63737">
    <property type="entry name" value="Leukotriene A4 hydrolase N-terminal domain"/>
    <property type="match status" value="1"/>
</dbReference>
<feature type="region of interest" description="Disordered" evidence="11">
    <location>
        <begin position="113"/>
        <end position="132"/>
    </location>
</feature>
<evidence type="ECO:0000256" key="2">
    <source>
        <dbReference type="ARBA" id="ARBA00010937"/>
    </source>
</evidence>
<keyword evidence="6" id="KW-0804">Transcription</keyword>
<reference evidence="13" key="1">
    <citation type="journal article" date="2014" name="Genome Announc.">
        <title>De novo whole-genome sequence and genome annotation of Lichtheimia ramosa.</title>
        <authorList>
            <person name="Linde J."/>
            <person name="Schwartze V."/>
            <person name="Binder U."/>
            <person name="Lass-Florl C."/>
            <person name="Voigt K."/>
            <person name="Horn F."/>
        </authorList>
    </citation>
    <scope>NUCLEOTIDE SEQUENCE</scope>
    <source>
        <strain evidence="13">JMRC FSU:6197</strain>
    </source>
</reference>
<dbReference type="InterPro" id="IPR018359">
    <property type="entry name" value="Bromodomain_CS"/>
</dbReference>
<dbReference type="InterPro" id="IPR057991">
    <property type="entry name" value="TPR_TAF2_C"/>
</dbReference>
<feature type="compositionally biased region" description="Basic and acidic residues" evidence="11">
    <location>
        <begin position="1169"/>
        <end position="1192"/>
    </location>
</feature>
<comment type="function">
    <text evidence="8">Functions as a component of the DNA-binding general transcription factor complex TFIID. Binding of TFIID to a promoter (with or without TATA element) is the initial step in pre-initiation complex (PIC) formation. TFIID plays a key role in the regulation of gene expression by RNA polymerase II through different activities such as transcription activator interaction, core promoter recognition and selectivity, TFIIA and TFIIB interaction, chromatin modification (histone acetylation by TAF1), facilitation of DNA opening and initiation of transcription.</text>
</comment>
<dbReference type="Pfam" id="PF25316">
    <property type="entry name" value="TAF2_3rd"/>
    <property type="match status" value="1"/>
</dbReference>
<protein>
    <recommendedName>
        <fullName evidence="3">Transcription initiation factor TFIID subunit 2</fullName>
    </recommendedName>
    <alternativeName>
        <fullName evidence="9">TBP-associated factor 2</fullName>
    </alternativeName>
</protein>
<gene>
    <name evidence="13" type="ORF">LRAMOSA11158</name>
</gene>
<dbReference type="Gene3D" id="1.10.390.10">
    <property type="entry name" value="Neutral Protease Domain 2"/>
    <property type="match status" value="1"/>
</dbReference>
<dbReference type="InterPro" id="IPR027268">
    <property type="entry name" value="Peptidase_M4/M1_CTD_sf"/>
</dbReference>
<evidence type="ECO:0000256" key="6">
    <source>
        <dbReference type="ARBA" id="ARBA00023163"/>
    </source>
</evidence>
<feature type="region of interest" description="Disordered" evidence="11">
    <location>
        <begin position="1139"/>
        <end position="1224"/>
    </location>
</feature>
<dbReference type="PROSITE" id="PS50014">
    <property type="entry name" value="BROMODOMAIN_2"/>
    <property type="match status" value="4"/>
</dbReference>
<feature type="domain" description="Bromo" evidence="12">
    <location>
        <begin position="1511"/>
        <end position="1583"/>
    </location>
</feature>
<comment type="similarity">
    <text evidence="2">Belongs to the TAF2 family.</text>
</comment>
<comment type="subcellular location">
    <subcellularLocation>
        <location evidence="1">Nucleus</location>
    </subcellularLocation>
</comment>
<evidence type="ECO:0000256" key="10">
    <source>
        <dbReference type="PROSITE-ProRule" id="PRU00035"/>
    </source>
</evidence>
<feature type="compositionally biased region" description="Basic and acidic residues" evidence="11">
    <location>
        <begin position="1143"/>
        <end position="1154"/>
    </location>
</feature>
<keyword evidence="5 10" id="KW-0103">Bromodomain</keyword>
<dbReference type="PANTHER" id="PTHR15137:SF9">
    <property type="entry name" value="TRANSCRIPTION INITIATION FACTOR TFIID SUBUNIT 2"/>
    <property type="match status" value="1"/>
</dbReference>
<feature type="domain" description="Bromo" evidence="12">
    <location>
        <begin position="1623"/>
        <end position="1693"/>
    </location>
</feature>
<dbReference type="PRINTS" id="PR00503">
    <property type="entry name" value="BROMODOMAIN"/>
</dbReference>
<dbReference type="OrthoDB" id="308861at2759"/>
<dbReference type="GO" id="GO:0000976">
    <property type="term" value="F:transcription cis-regulatory region binding"/>
    <property type="evidence" value="ECO:0007669"/>
    <property type="project" value="TreeGrafter"/>
</dbReference>
<dbReference type="InterPro" id="IPR042097">
    <property type="entry name" value="Aminopeptidase_N-like_N_sf"/>
</dbReference>
<evidence type="ECO:0000256" key="3">
    <source>
        <dbReference type="ARBA" id="ARBA00017363"/>
    </source>
</evidence>
<dbReference type="InterPro" id="IPR037813">
    <property type="entry name" value="TAF2"/>
</dbReference>
<dbReference type="PANTHER" id="PTHR15137">
    <property type="entry name" value="TRANSCRIPTION INITIATION FACTOR TFIID"/>
    <property type="match status" value="1"/>
</dbReference>
<dbReference type="CDD" id="cd04369">
    <property type="entry name" value="Bromodomain"/>
    <property type="match status" value="2"/>
</dbReference>
<evidence type="ECO:0000256" key="9">
    <source>
        <dbReference type="ARBA" id="ARBA00076306"/>
    </source>
</evidence>
<dbReference type="InterPro" id="IPR001487">
    <property type="entry name" value="Bromodomain"/>
</dbReference>
<evidence type="ECO:0000259" key="12">
    <source>
        <dbReference type="PROSITE" id="PS50014"/>
    </source>
</evidence>
<dbReference type="Gene3D" id="1.20.920.10">
    <property type="entry name" value="Bromodomain-like"/>
    <property type="match status" value="4"/>
</dbReference>
<dbReference type="InterPro" id="IPR057345">
    <property type="entry name" value="Ig-like_TAF2"/>
</dbReference>
<name>A0A077WVC4_9FUNG</name>
<sequence>MNEINPDQRFCQGTTEIILQPLHDKLTSIQLNCRQCNVQRAFVNDIPVEFEYKDPLTEIKLDDDADITHHQAYKSKYLAALRESDKGELTLSLPPTCIQPLPNANHHIISDTSTTLQDDSISTKDHPSTESKTTFSPLTIRIIYTLDTPRNGIAFVEPDINAAPYRYQHVYTVNQPLPGATRTWLPCIDTLSDRCTWDMEFIVPRRMKSTHCLNDMENPYDSEEETLVICSGEMTEQVIHPMDTSKKIVRYSLPVPTAAPFIGFAIGPFEMIKLTPSQLQDELLIDADLDENQQQCLLAEINMMSNIYAFALPGQKDALINTCTFLMHSKAMHFYGQEYGSYPFNDYKIVFIEDAWSDISTTASMSICSSHLLHPPDIIDQTYHSCRILSLALARQWFGVHISQKAWPDIWLICGLANLMASLFIKRFLGMSEYRLRLKRDIELCYNLDVDRAPLYNQALPSPLDPEDLDFVNLKAPLVLYMLDKRMCKGGSAFGLSRVISNILLSAMSGELAQNLISTHYFLKLCRKISGYDTRSFADQWIYKSGCPKFTFSYIFNRKKMVVEFYMKQENSNAQAGVDLTDYLATPVFTGNLTARIHEADGTPYEHILDIQNTAHKFEVQFNTKYKRIRRNTKRFLAKQAAAAAAVAGEDLENDQENAAAGGATDLGITPMLGLGMAVFENDDERKEWHVAEWGQDEEDTSGAASATFDWIRLDAEFEWLCKLEFQQPDYMWAAQLTKDRDVVAQYEALCALKQMPSLQTSTSLLRSLLDPKCFYKIRMESAYALASCALPNIDWVGLLQLSKMFYTRYCFPNSSSHMDIDGDIPLVSGVPRPNDFSHLPNYFIQKASIIAFSHVRDEYGLVPLKLRQFLLDLLKYNDNTGNEFSDNYYVATVISALGDALIPSSTDMNTALHMDGIEGEQLLEAAKAEIERFRTLDYVVPSYHNVVTISCLQTLTKLMVNGLMDIDLKLFLLYTRYGNYFGVRCATFDSLLVICGLSNNDLTDYIFSIIKHDPSVYVSHYVARSMLAWLGLAMKEKLQDGHYNTVEEFAEEEGHVTIQDQQKQSHMRSATEESIQSLRRRFENDIDLQKKLWDLLTSSETLPLLDHCIRKYLLQLCEYMYKPVESALKVTIRMPPTEASLSEEKNPTPEEKSTQSTPLLRISIAKPIQKENSEKEPPKKNIIRVKAEPKKTAPMSPPPSSTASPEPIQPTTPSTQGTLSADQRRDCQRILGKLQKHRSALLFLRPVDENLDGAPDYYQIIKHPMDLGTVKTKVERNIYTSFDEFEHDIRLIFSNCYLYNRPGTFVYNEGQALESIFDDELVELRGKEKVQNMTIVEAPTQNLTLVHKPEPESEQKSDMERCAIILSSVMENPHAFEFLRPVDPVKQGIPQYFDVIKHPMDLGTIKAKLRNDQYQNPEQFDQDVRLMLDNCYKFNPPQTYVYNEARQLEEAYSQEWCRWFGNKRKAEEMSHSHTPENINLGLSPISQDDENTEMQGRIKRRCERILDKLWNHEAASPFQHPVDTIALNIPDYHEIIKRPMDLSTVKRNLAENKYTNLKEFETDVRQIFWNCYRYNNASSVIGQLAKSLEAYFNKQWSNKFGAPDKLEGNELDLARKVISKLHSHDAGSIFHEPVDATLFPDYPTIVEKPIDLRTISEKLESGQYSSLQQVDDDLTLMFNNCYTYNAPVTFVHQQGKRLERYYKNNCGKEMRNRIHGIVEQPATKQRKTKKRKIQ</sequence>
<dbReference type="CDD" id="cd09839">
    <property type="entry name" value="M1_like_TAF2"/>
    <property type="match status" value="1"/>
</dbReference>
<dbReference type="FunFam" id="1.10.390.10:FF:000011">
    <property type="entry name" value="Transcription initiation factor TFIID subunit"/>
    <property type="match status" value="1"/>
</dbReference>
<dbReference type="InterPro" id="IPR036427">
    <property type="entry name" value="Bromodomain-like_sf"/>
</dbReference>
<evidence type="ECO:0000256" key="1">
    <source>
        <dbReference type="ARBA" id="ARBA00004123"/>
    </source>
</evidence>
<dbReference type="Pfam" id="PF00439">
    <property type="entry name" value="Bromodomain"/>
    <property type="match status" value="4"/>
</dbReference>
<keyword evidence="7" id="KW-0539">Nucleus</keyword>
<dbReference type="GO" id="GO:0006367">
    <property type="term" value="P:transcription initiation at RNA polymerase II promoter"/>
    <property type="evidence" value="ECO:0007669"/>
    <property type="project" value="TreeGrafter"/>
</dbReference>
<evidence type="ECO:0000256" key="8">
    <source>
        <dbReference type="ARBA" id="ARBA00025346"/>
    </source>
</evidence>
<feature type="domain" description="Bromo" evidence="12">
    <location>
        <begin position="1371"/>
        <end position="1443"/>
    </location>
</feature>
<dbReference type="SUPFAM" id="SSF55486">
    <property type="entry name" value="Metalloproteases ('zincins'), catalytic domain"/>
    <property type="match status" value="1"/>
</dbReference>
<dbReference type="PROSITE" id="PS00633">
    <property type="entry name" value="BROMODOMAIN_1"/>
    <property type="match status" value="3"/>
</dbReference>
<evidence type="ECO:0000256" key="11">
    <source>
        <dbReference type="SAM" id="MobiDB-lite"/>
    </source>
</evidence>
<dbReference type="Pfam" id="PF25577">
    <property type="entry name" value="TPR_TAF2_C"/>
    <property type="match status" value="1"/>
</dbReference>
<feature type="domain" description="Bromo" evidence="12">
    <location>
        <begin position="1236"/>
        <end position="1308"/>
    </location>
</feature>
<evidence type="ECO:0000256" key="5">
    <source>
        <dbReference type="ARBA" id="ARBA00023117"/>
    </source>
</evidence>
<feature type="compositionally biased region" description="Polar residues" evidence="11">
    <location>
        <begin position="1210"/>
        <end position="1222"/>
    </location>
</feature>
<organism evidence="13">
    <name type="scientific">Lichtheimia ramosa</name>
    <dbReference type="NCBI Taxonomy" id="688394"/>
    <lineage>
        <taxon>Eukaryota</taxon>
        <taxon>Fungi</taxon>
        <taxon>Fungi incertae sedis</taxon>
        <taxon>Mucoromycota</taxon>
        <taxon>Mucoromycotina</taxon>
        <taxon>Mucoromycetes</taxon>
        <taxon>Mucorales</taxon>
        <taxon>Lichtheimiaceae</taxon>
        <taxon>Lichtheimia</taxon>
    </lineage>
</organism>
<dbReference type="SMART" id="SM00297">
    <property type="entry name" value="BROMO"/>
    <property type="match status" value="4"/>
</dbReference>
<proteinExistence type="inferred from homology"/>
<dbReference type="GO" id="GO:0005669">
    <property type="term" value="C:transcription factor TFIID complex"/>
    <property type="evidence" value="ECO:0007669"/>
    <property type="project" value="InterPro"/>
</dbReference>
<evidence type="ECO:0000313" key="13">
    <source>
        <dbReference type="EMBL" id="CDS10672.1"/>
    </source>
</evidence>
<evidence type="ECO:0000256" key="4">
    <source>
        <dbReference type="ARBA" id="ARBA00023015"/>
    </source>
</evidence>
<dbReference type="GO" id="GO:0006325">
    <property type="term" value="P:chromatin organization"/>
    <property type="evidence" value="ECO:0007669"/>
    <property type="project" value="UniProtKB-ARBA"/>
</dbReference>
<evidence type="ECO:0000256" key="7">
    <source>
        <dbReference type="ARBA" id="ARBA00023242"/>
    </source>
</evidence>
<keyword evidence="4" id="KW-0805">Transcription regulation</keyword>
<accession>A0A077WVC4</accession>
<dbReference type="EMBL" id="LK023339">
    <property type="protein sequence ID" value="CDS10672.1"/>
    <property type="molecule type" value="Genomic_DNA"/>
</dbReference>
<dbReference type="GO" id="GO:0003682">
    <property type="term" value="F:chromatin binding"/>
    <property type="evidence" value="ECO:0007669"/>
    <property type="project" value="TreeGrafter"/>
</dbReference>
<dbReference type="GO" id="GO:0016251">
    <property type="term" value="F:RNA polymerase II general transcription initiation factor activity"/>
    <property type="evidence" value="ECO:0007669"/>
    <property type="project" value="TreeGrafter"/>
</dbReference>
<dbReference type="SUPFAM" id="SSF47370">
    <property type="entry name" value="Bromodomain"/>
    <property type="match status" value="4"/>
</dbReference>
<dbReference type="Gene3D" id="2.60.40.1730">
    <property type="entry name" value="tricorn interacting facor f3 domain"/>
    <property type="match status" value="1"/>
</dbReference>